<reference evidence="2" key="1">
    <citation type="submission" date="2021-05" db="EMBL/GenBank/DDBJ databases">
        <authorList>
            <person name="Alioto T."/>
            <person name="Alioto T."/>
            <person name="Gomez Garrido J."/>
        </authorList>
    </citation>
    <scope>NUCLEOTIDE SEQUENCE</scope>
</reference>
<keyword evidence="1" id="KW-1133">Transmembrane helix</keyword>
<name>A0A8D8S5N4_9HEMI</name>
<sequence>MDLISNCMWTYEFVWVKIFFFFFFFSLSCFPEWRFRLSLSIFLARYKMKVLYLVILLFHTLYTLLFFFHPFHPNQPHFHLVLFEVYLIIIYLHCPVLFLARVIRFLSLPFSFFFFFCVF</sequence>
<dbReference type="AlphaFoldDB" id="A0A8D8S5N4"/>
<proteinExistence type="predicted"/>
<feature type="transmembrane region" description="Helical" evidence="1">
    <location>
        <begin position="12"/>
        <end position="30"/>
    </location>
</feature>
<evidence type="ECO:0000256" key="1">
    <source>
        <dbReference type="SAM" id="Phobius"/>
    </source>
</evidence>
<protein>
    <submittedName>
        <fullName evidence="2">Uncharacterized protein</fullName>
    </submittedName>
</protein>
<dbReference type="EMBL" id="HBUF01205789">
    <property type="protein sequence ID" value="CAG6663728.1"/>
    <property type="molecule type" value="Transcribed_RNA"/>
</dbReference>
<feature type="transmembrane region" description="Helical" evidence="1">
    <location>
        <begin position="50"/>
        <end position="68"/>
    </location>
</feature>
<evidence type="ECO:0000313" key="2">
    <source>
        <dbReference type="EMBL" id="CAG6663728.1"/>
    </source>
</evidence>
<accession>A0A8D8S5N4</accession>
<organism evidence="2">
    <name type="scientific">Cacopsylla melanoneura</name>
    <dbReference type="NCBI Taxonomy" id="428564"/>
    <lineage>
        <taxon>Eukaryota</taxon>
        <taxon>Metazoa</taxon>
        <taxon>Ecdysozoa</taxon>
        <taxon>Arthropoda</taxon>
        <taxon>Hexapoda</taxon>
        <taxon>Insecta</taxon>
        <taxon>Pterygota</taxon>
        <taxon>Neoptera</taxon>
        <taxon>Paraneoptera</taxon>
        <taxon>Hemiptera</taxon>
        <taxon>Sternorrhyncha</taxon>
        <taxon>Psylloidea</taxon>
        <taxon>Psyllidae</taxon>
        <taxon>Psyllinae</taxon>
        <taxon>Cacopsylla</taxon>
    </lineage>
</organism>
<keyword evidence="1" id="KW-0472">Membrane</keyword>
<feature type="transmembrane region" description="Helical" evidence="1">
    <location>
        <begin position="80"/>
        <end position="100"/>
    </location>
</feature>
<keyword evidence="1" id="KW-0812">Transmembrane</keyword>